<organism evidence="1 2">
    <name type="scientific">Candidatus Wolfebacteria bacterium CG18_big_fil_WC_8_21_14_2_50_39_7</name>
    <dbReference type="NCBI Taxonomy" id="1975071"/>
    <lineage>
        <taxon>Bacteria</taxon>
        <taxon>Candidatus Wolfeibacteriota</taxon>
    </lineage>
</organism>
<dbReference type="EMBL" id="PCTX01000058">
    <property type="protein sequence ID" value="PIP92070.1"/>
    <property type="molecule type" value="Genomic_DNA"/>
</dbReference>
<protein>
    <submittedName>
        <fullName evidence="1">Uncharacterized protein</fullName>
    </submittedName>
</protein>
<dbReference type="AlphaFoldDB" id="A0A2H0EE22"/>
<name>A0A2H0EE22_9BACT</name>
<proteinExistence type="predicted"/>
<gene>
    <name evidence="1" type="ORF">COW77_01960</name>
</gene>
<sequence length="106" mass="12373">MPEYKEVPERELIKQTLQPLVRQATSDKQQVTKKEEETKETVLPDYLKDSPPEIKLRVEKLVDLVFHQGIEKTIKEANQAGPFILDAFHDALTDKLYDELKKRNLI</sequence>
<reference evidence="1 2" key="1">
    <citation type="submission" date="2017-09" db="EMBL/GenBank/DDBJ databases">
        <title>Depth-based differentiation of microbial function through sediment-hosted aquifers and enrichment of novel symbionts in the deep terrestrial subsurface.</title>
        <authorList>
            <person name="Probst A.J."/>
            <person name="Ladd B."/>
            <person name="Jarett J.K."/>
            <person name="Geller-Mcgrath D.E."/>
            <person name="Sieber C.M."/>
            <person name="Emerson J.B."/>
            <person name="Anantharaman K."/>
            <person name="Thomas B.C."/>
            <person name="Malmstrom R."/>
            <person name="Stieglmeier M."/>
            <person name="Klingl A."/>
            <person name="Woyke T."/>
            <person name="Ryan C.M."/>
            <person name="Banfield J.F."/>
        </authorList>
    </citation>
    <scope>NUCLEOTIDE SEQUENCE [LARGE SCALE GENOMIC DNA]</scope>
    <source>
        <strain evidence="1">CG18_big_fil_WC_8_21_14_2_50_39_7</strain>
    </source>
</reference>
<dbReference type="Proteomes" id="UP000229241">
    <property type="component" value="Unassembled WGS sequence"/>
</dbReference>
<evidence type="ECO:0000313" key="2">
    <source>
        <dbReference type="Proteomes" id="UP000229241"/>
    </source>
</evidence>
<evidence type="ECO:0000313" key="1">
    <source>
        <dbReference type="EMBL" id="PIP92070.1"/>
    </source>
</evidence>
<comment type="caution">
    <text evidence="1">The sequence shown here is derived from an EMBL/GenBank/DDBJ whole genome shotgun (WGS) entry which is preliminary data.</text>
</comment>
<accession>A0A2H0EE22</accession>